<reference evidence="1" key="1">
    <citation type="submission" date="2014-09" db="EMBL/GenBank/DDBJ databases">
        <authorList>
            <person name="Magalhaes I.L.F."/>
            <person name="Oliveira U."/>
            <person name="Santos F.R."/>
            <person name="Vidigal T.H.D.A."/>
            <person name="Brescovit A.D."/>
            <person name="Santos A.J."/>
        </authorList>
    </citation>
    <scope>NUCLEOTIDE SEQUENCE</scope>
    <source>
        <tissue evidence="1">Shoot tissue taken approximately 20 cm above the soil surface</tissue>
    </source>
</reference>
<name>A0A0A9CLU7_ARUDO</name>
<accession>A0A0A9CLU7</accession>
<organism evidence="1">
    <name type="scientific">Arundo donax</name>
    <name type="common">Giant reed</name>
    <name type="synonym">Donax arundinaceus</name>
    <dbReference type="NCBI Taxonomy" id="35708"/>
    <lineage>
        <taxon>Eukaryota</taxon>
        <taxon>Viridiplantae</taxon>
        <taxon>Streptophyta</taxon>
        <taxon>Embryophyta</taxon>
        <taxon>Tracheophyta</taxon>
        <taxon>Spermatophyta</taxon>
        <taxon>Magnoliopsida</taxon>
        <taxon>Liliopsida</taxon>
        <taxon>Poales</taxon>
        <taxon>Poaceae</taxon>
        <taxon>PACMAD clade</taxon>
        <taxon>Arundinoideae</taxon>
        <taxon>Arundineae</taxon>
        <taxon>Arundo</taxon>
    </lineage>
</organism>
<protein>
    <submittedName>
        <fullName evidence="1">Uncharacterized protein</fullName>
    </submittedName>
</protein>
<dbReference type="EMBL" id="GBRH01223530">
    <property type="protein sequence ID" value="JAD74365.1"/>
    <property type="molecule type" value="Transcribed_RNA"/>
</dbReference>
<reference evidence="1" key="2">
    <citation type="journal article" date="2015" name="Data Brief">
        <title>Shoot transcriptome of the giant reed, Arundo donax.</title>
        <authorList>
            <person name="Barrero R.A."/>
            <person name="Guerrero F.D."/>
            <person name="Moolhuijzen P."/>
            <person name="Goolsby J.A."/>
            <person name="Tidwell J."/>
            <person name="Bellgard S.E."/>
            <person name="Bellgard M.I."/>
        </authorList>
    </citation>
    <scope>NUCLEOTIDE SEQUENCE</scope>
    <source>
        <tissue evidence="1">Shoot tissue taken approximately 20 cm above the soil surface</tissue>
    </source>
</reference>
<evidence type="ECO:0000313" key="1">
    <source>
        <dbReference type="EMBL" id="JAD74365.1"/>
    </source>
</evidence>
<proteinExistence type="predicted"/>
<sequence length="50" mass="5606">MSTDRTSAIKTLDVVGYIPNGQCCTLRPNNTLLLNILMQEQDKTSLQCTY</sequence>
<dbReference type="AlphaFoldDB" id="A0A0A9CLU7"/>